<feature type="region of interest" description="Disordered" evidence="1">
    <location>
        <begin position="108"/>
        <end position="127"/>
    </location>
</feature>
<evidence type="ECO:0000313" key="3">
    <source>
        <dbReference type="Proteomes" id="UP000198211"/>
    </source>
</evidence>
<protein>
    <submittedName>
        <fullName evidence="2">Uncharacterized protein</fullName>
    </submittedName>
</protein>
<feature type="region of interest" description="Disordered" evidence="1">
    <location>
        <begin position="71"/>
        <end position="102"/>
    </location>
</feature>
<reference evidence="3" key="1">
    <citation type="submission" date="2017-03" db="EMBL/GenBank/DDBJ databases">
        <title>Phytopthora megakarya and P. palmivora, two closely related causual agents of cacao black pod achieved similar genome size and gene model numbers by different mechanisms.</title>
        <authorList>
            <person name="Ali S."/>
            <person name="Shao J."/>
            <person name="Larry D.J."/>
            <person name="Kronmiller B."/>
            <person name="Shen D."/>
            <person name="Strem M.D."/>
            <person name="Melnick R.L."/>
            <person name="Guiltinan M.J."/>
            <person name="Tyler B.M."/>
            <person name="Meinhardt L.W."/>
            <person name="Bailey B.A."/>
        </authorList>
    </citation>
    <scope>NUCLEOTIDE SEQUENCE [LARGE SCALE GENOMIC DNA]</scope>
    <source>
        <strain evidence="3">zdho120</strain>
    </source>
</reference>
<evidence type="ECO:0000313" key="2">
    <source>
        <dbReference type="EMBL" id="OWZ22671.1"/>
    </source>
</evidence>
<comment type="caution">
    <text evidence="2">The sequence shown here is derived from an EMBL/GenBank/DDBJ whole genome shotgun (WGS) entry which is preliminary data.</text>
</comment>
<accession>A0A225WYC8</accession>
<keyword evidence="3" id="KW-1185">Reference proteome</keyword>
<dbReference type="Proteomes" id="UP000198211">
    <property type="component" value="Unassembled WGS sequence"/>
</dbReference>
<gene>
    <name evidence="2" type="ORF">PHMEG_0002585</name>
</gene>
<evidence type="ECO:0000256" key="1">
    <source>
        <dbReference type="SAM" id="MobiDB-lite"/>
    </source>
</evidence>
<dbReference type="EMBL" id="NBNE01000118">
    <property type="protein sequence ID" value="OWZ22671.1"/>
    <property type="molecule type" value="Genomic_DNA"/>
</dbReference>
<dbReference type="AlphaFoldDB" id="A0A225WYC8"/>
<proteinExistence type="predicted"/>
<name>A0A225WYC8_9STRA</name>
<organism evidence="2 3">
    <name type="scientific">Phytophthora megakarya</name>
    <dbReference type="NCBI Taxonomy" id="4795"/>
    <lineage>
        <taxon>Eukaryota</taxon>
        <taxon>Sar</taxon>
        <taxon>Stramenopiles</taxon>
        <taxon>Oomycota</taxon>
        <taxon>Peronosporomycetes</taxon>
        <taxon>Peronosporales</taxon>
        <taxon>Peronosporaceae</taxon>
        <taxon>Phytophthora</taxon>
    </lineage>
</organism>
<sequence>MHVTDPMNRCWTICIDKTLPDCTKDGSTKDRHEHVDHFIETWGGPDLADRLTLLRLSDADDLEGALCARDRAKSRQKKAAFGSSKFRQKASNDAPSAPPKQVRAIQIHAADPGSESSNGSDRSDSEMDSHRWIYLTANQEVAPNEEDETVMPDPGHQDPGSVNHIPQEHRSSVTVSTVTDARIADPRSTLILDAEDAATSEAILRIIAFLCGELHDMCKCPMEELYNQIRQWFN</sequence>